<dbReference type="PRINTS" id="PR00081">
    <property type="entry name" value="GDHRDH"/>
</dbReference>
<organism evidence="4 5">
    <name type="scientific">Cryptococcus amylolentus CBS 6039</name>
    <dbReference type="NCBI Taxonomy" id="1295533"/>
    <lineage>
        <taxon>Eukaryota</taxon>
        <taxon>Fungi</taxon>
        <taxon>Dikarya</taxon>
        <taxon>Basidiomycota</taxon>
        <taxon>Agaricomycotina</taxon>
        <taxon>Tremellomycetes</taxon>
        <taxon>Tremellales</taxon>
        <taxon>Cryptococcaceae</taxon>
        <taxon>Cryptococcus</taxon>
    </lineage>
</organism>
<dbReference type="Proteomes" id="UP000094065">
    <property type="component" value="Unassembled WGS sequence"/>
</dbReference>
<protein>
    <submittedName>
        <fullName evidence="4">Uncharacterized protein</fullName>
    </submittedName>
</protein>
<dbReference type="InterPro" id="IPR002347">
    <property type="entry name" value="SDR_fam"/>
</dbReference>
<evidence type="ECO:0000313" key="5">
    <source>
        <dbReference type="Proteomes" id="UP000094065"/>
    </source>
</evidence>
<dbReference type="GeneID" id="30159421"/>
<evidence type="ECO:0000256" key="3">
    <source>
        <dbReference type="ARBA" id="ARBA00023002"/>
    </source>
</evidence>
<keyword evidence="5" id="KW-1185">Reference proteome</keyword>
<dbReference type="STRING" id="1295533.A0A1E3H8L3"/>
<sequence>MAIFSSLAYNWQHCVNHVGIPLFFWRRPTWSVRQMPDQSGKVVLITGGNSGTGYATALALYNAGANVTIACRSLDRAREAVDDIKKNGERSIWGIRYNSRAPEAENKVGTVDVLELDLADLGSVQRAAEEYKTRVKKLDLLYLNAGIMGTPEGQWTKQGYTLQFGTMVLAHQRFATHLMPILLSPRPEPARIVTLASFAHNLAPTGGIDYLSLIRHPDDVPNPDGSLKRGKNEQERWAEYGQSKWGNIALARYLAATYDPKELIAVAVHPGSLSTNLSNHIGAFAWLMSKAQWALSPLHFSPSDGALNQIWAGTLPFPEALELDGKYVTPFNHVLEPRGDLVGEEGKKKAVELWEWCDEQGKKFQ</sequence>
<dbReference type="Gene3D" id="3.40.50.720">
    <property type="entry name" value="NAD(P)-binding Rossmann-like Domain"/>
    <property type="match status" value="1"/>
</dbReference>
<comment type="caution">
    <text evidence="4">The sequence shown here is derived from an EMBL/GenBank/DDBJ whole genome shotgun (WGS) entry which is preliminary data.</text>
</comment>
<dbReference type="PANTHER" id="PTHR24320">
    <property type="entry name" value="RETINOL DEHYDROGENASE"/>
    <property type="match status" value="1"/>
</dbReference>
<evidence type="ECO:0000256" key="1">
    <source>
        <dbReference type="ARBA" id="ARBA00006484"/>
    </source>
</evidence>
<comment type="similarity">
    <text evidence="1">Belongs to the short-chain dehydrogenases/reductases (SDR) family.</text>
</comment>
<name>A0A1E3H8L3_9TREE</name>
<dbReference type="PANTHER" id="PTHR24320:SF282">
    <property type="entry name" value="WW DOMAIN-CONTAINING OXIDOREDUCTASE"/>
    <property type="match status" value="1"/>
</dbReference>
<reference evidence="4 5" key="1">
    <citation type="submission" date="2016-06" db="EMBL/GenBank/DDBJ databases">
        <title>Evolution of pathogenesis and genome organization in the Tremellales.</title>
        <authorList>
            <person name="Cuomo C."/>
            <person name="Litvintseva A."/>
            <person name="Heitman J."/>
            <person name="Chen Y."/>
            <person name="Sun S."/>
            <person name="Springer D."/>
            <person name="Dromer F."/>
            <person name="Young S."/>
            <person name="Zeng Q."/>
            <person name="Chapman S."/>
            <person name="Gujja S."/>
            <person name="Saif S."/>
            <person name="Birren B."/>
        </authorList>
    </citation>
    <scope>NUCLEOTIDE SEQUENCE [LARGE SCALE GENOMIC DNA]</scope>
    <source>
        <strain evidence="4 5">CBS 6039</strain>
    </source>
</reference>
<dbReference type="AlphaFoldDB" id="A0A1E3H8L3"/>
<keyword evidence="2" id="KW-0521">NADP</keyword>
<dbReference type="Pfam" id="PF00106">
    <property type="entry name" value="adh_short"/>
    <property type="match status" value="1"/>
</dbReference>
<proteinExistence type="inferred from homology"/>
<dbReference type="SUPFAM" id="SSF51735">
    <property type="entry name" value="NAD(P)-binding Rossmann-fold domains"/>
    <property type="match status" value="1"/>
</dbReference>
<gene>
    <name evidence="4" type="ORF">L202_08112</name>
</gene>
<keyword evidence="3" id="KW-0560">Oxidoreductase</keyword>
<dbReference type="EMBL" id="AWGJ01000014">
    <property type="protein sequence ID" value="ODN72672.1"/>
    <property type="molecule type" value="Genomic_DNA"/>
</dbReference>
<dbReference type="OrthoDB" id="191139at2759"/>
<dbReference type="GO" id="GO:0016491">
    <property type="term" value="F:oxidoreductase activity"/>
    <property type="evidence" value="ECO:0007669"/>
    <property type="project" value="UniProtKB-KW"/>
</dbReference>
<dbReference type="InterPro" id="IPR036291">
    <property type="entry name" value="NAD(P)-bd_dom_sf"/>
</dbReference>
<evidence type="ECO:0000256" key="2">
    <source>
        <dbReference type="ARBA" id="ARBA00022857"/>
    </source>
</evidence>
<dbReference type="RefSeq" id="XP_018988613.1">
    <property type="nucleotide sequence ID" value="XM_019142950.1"/>
</dbReference>
<evidence type="ECO:0000313" key="4">
    <source>
        <dbReference type="EMBL" id="ODN72672.1"/>
    </source>
</evidence>
<accession>A0A1E3H8L3</accession>